<evidence type="ECO:0000256" key="7">
    <source>
        <dbReference type="RuleBase" id="RU362029"/>
    </source>
</evidence>
<dbReference type="InterPro" id="IPR036249">
    <property type="entry name" value="Thioredoxin-like_sf"/>
</dbReference>
<dbReference type="Proteomes" id="UP000788419">
    <property type="component" value="Unassembled WGS sequence"/>
</dbReference>
<gene>
    <name evidence="8" type="primary">arsC</name>
    <name evidence="8" type="ORF">CSC65_04130</name>
</gene>
<sequence length="117" mass="12581">MAGTEVTIWHNPRCSNSRAALQLLREHGIEPRVVDYLASPPDRATLLQVAADSGLGLRGLVRDKEAVFAELGLGAASDDALLDAMLAHPQLINRPVVISGRGVRLCRPPETVLELLP</sequence>
<evidence type="ECO:0000256" key="2">
    <source>
        <dbReference type="ARBA" id="ARBA00022849"/>
    </source>
</evidence>
<organism evidence="8 9">
    <name type="scientific">Pseudoxanthomonas daejeonensis</name>
    <dbReference type="NCBI Taxonomy" id="266062"/>
    <lineage>
        <taxon>Bacteria</taxon>
        <taxon>Pseudomonadati</taxon>
        <taxon>Pseudomonadota</taxon>
        <taxon>Gammaproteobacteria</taxon>
        <taxon>Lysobacterales</taxon>
        <taxon>Lysobacteraceae</taxon>
        <taxon>Pseudoxanthomonas</taxon>
    </lineage>
</organism>
<comment type="caution">
    <text evidence="8">The sequence shown here is derived from an EMBL/GenBank/DDBJ whole genome shotgun (WGS) entry which is preliminary data.</text>
</comment>
<evidence type="ECO:0000313" key="9">
    <source>
        <dbReference type="Proteomes" id="UP000788419"/>
    </source>
</evidence>
<evidence type="ECO:0000256" key="6">
    <source>
        <dbReference type="PROSITE-ProRule" id="PRU01282"/>
    </source>
</evidence>
<evidence type="ECO:0000256" key="5">
    <source>
        <dbReference type="ARBA" id="ARBA00039879"/>
    </source>
</evidence>
<dbReference type="InterPro" id="IPR006659">
    <property type="entry name" value="Arsenate_reductase"/>
</dbReference>
<keyword evidence="9" id="KW-1185">Reference proteome</keyword>
<evidence type="ECO:0000256" key="1">
    <source>
        <dbReference type="ARBA" id="ARBA00007198"/>
    </source>
</evidence>
<comment type="catalytic activity">
    <reaction evidence="7">
        <text>[glutaredoxin]-dithiol + arsenate + glutathione + H(+) = glutathionyl-S-S-[glutaredoxin] + arsenite + H2O</text>
        <dbReference type="Rhea" id="RHEA:22016"/>
        <dbReference type="Rhea" id="RHEA-COMP:10729"/>
        <dbReference type="Rhea" id="RHEA-COMP:17668"/>
        <dbReference type="ChEBI" id="CHEBI:15377"/>
        <dbReference type="ChEBI" id="CHEBI:15378"/>
        <dbReference type="ChEBI" id="CHEBI:29242"/>
        <dbReference type="ChEBI" id="CHEBI:29950"/>
        <dbReference type="ChEBI" id="CHEBI:48597"/>
        <dbReference type="ChEBI" id="CHEBI:57925"/>
        <dbReference type="ChEBI" id="CHEBI:146199"/>
        <dbReference type="EC" id="1.20.4.1"/>
    </reaction>
</comment>
<dbReference type="PANTHER" id="PTHR30041:SF5">
    <property type="entry name" value="ARSENATE REDUCTASE-RELATED"/>
    <property type="match status" value="1"/>
</dbReference>
<dbReference type="SUPFAM" id="SSF52833">
    <property type="entry name" value="Thioredoxin-like"/>
    <property type="match status" value="1"/>
</dbReference>
<reference evidence="8 9" key="1">
    <citation type="submission" date="2017-10" db="EMBL/GenBank/DDBJ databases">
        <title>Whole genome sequencing of members of genus Pseudoxanthomonas.</title>
        <authorList>
            <person name="Kumar S."/>
            <person name="Bansal K."/>
            <person name="Kaur A."/>
            <person name="Patil P."/>
            <person name="Sharma S."/>
            <person name="Patil P.B."/>
        </authorList>
    </citation>
    <scope>NUCLEOTIDE SEQUENCE [LARGE SCALE GENOMIC DNA]</scope>
    <source>
        <strain evidence="8 9">DSM 17801</strain>
    </source>
</reference>
<name>A0ABQ6Z9R0_9GAMM</name>
<dbReference type="PROSITE" id="PS51353">
    <property type="entry name" value="ARSC"/>
    <property type="match status" value="1"/>
</dbReference>
<comment type="similarity">
    <text evidence="1 6 7">Belongs to the ArsC family.</text>
</comment>
<dbReference type="CDD" id="cd03034">
    <property type="entry name" value="ArsC_ArsC"/>
    <property type="match status" value="1"/>
</dbReference>
<accession>A0ABQ6Z9R0</accession>
<keyword evidence="2" id="KW-0059">Arsenical resistance</keyword>
<dbReference type="EC" id="1.20.4.1" evidence="4 7"/>
<keyword evidence="3 7" id="KW-0560">Oxidoreductase</keyword>
<evidence type="ECO:0000256" key="4">
    <source>
        <dbReference type="ARBA" id="ARBA00038969"/>
    </source>
</evidence>
<protein>
    <recommendedName>
        <fullName evidence="5 7">Arsenate reductase</fullName>
        <ecNumber evidence="4 7">1.20.4.1</ecNumber>
    </recommendedName>
</protein>
<dbReference type="PANTHER" id="PTHR30041">
    <property type="entry name" value="ARSENATE REDUCTASE"/>
    <property type="match status" value="1"/>
</dbReference>
<evidence type="ECO:0000313" key="8">
    <source>
        <dbReference type="EMBL" id="KAF1696410.1"/>
    </source>
</evidence>
<dbReference type="EMBL" id="PDWN01000003">
    <property type="protein sequence ID" value="KAF1696410.1"/>
    <property type="molecule type" value="Genomic_DNA"/>
</dbReference>
<dbReference type="RefSeq" id="WP_162408716.1">
    <property type="nucleotide sequence ID" value="NZ_PDWN01000003.1"/>
</dbReference>
<evidence type="ECO:0000256" key="3">
    <source>
        <dbReference type="ARBA" id="ARBA00023002"/>
    </source>
</evidence>
<dbReference type="Gene3D" id="3.40.30.10">
    <property type="entry name" value="Glutaredoxin"/>
    <property type="match status" value="1"/>
</dbReference>
<dbReference type="InterPro" id="IPR006660">
    <property type="entry name" value="Arsenate_reductase-like"/>
</dbReference>
<proteinExistence type="inferred from homology"/>
<dbReference type="Pfam" id="PF03960">
    <property type="entry name" value="ArsC"/>
    <property type="match status" value="1"/>
</dbReference>
<dbReference type="NCBIfam" id="TIGR00014">
    <property type="entry name" value="arsC"/>
    <property type="match status" value="1"/>
</dbReference>